<dbReference type="Proteomes" id="UP000306791">
    <property type="component" value="Unassembled WGS sequence"/>
</dbReference>
<dbReference type="RefSeq" id="WP_138236486.1">
    <property type="nucleotide sequence ID" value="NZ_CP185860.1"/>
</dbReference>
<accession>A0ABY2UF40</accession>
<reference evidence="1 2" key="1">
    <citation type="submission" date="2019-05" db="EMBL/GenBank/DDBJ databases">
        <title>Microbulbifer harenosus sp. nov., an alginate-degrading bacterium isolated from coastal sand.</title>
        <authorList>
            <person name="Huang H."/>
            <person name="Mo K."/>
            <person name="Bao S."/>
        </authorList>
    </citation>
    <scope>NUCLEOTIDE SEQUENCE [LARGE SCALE GENOMIC DNA]</scope>
    <source>
        <strain evidence="1 2">HB161719</strain>
    </source>
</reference>
<evidence type="ECO:0008006" key="3">
    <source>
        <dbReference type="Google" id="ProtNLM"/>
    </source>
</evidence>
<organism evidence="1 2">
    <name type="scientific">Microbulbifer harenosus</name>
    <dbReference type="NCBI Taxonomy" id="2576840"/>
    <lineage>
        <taxon>Bacteria</taxon>
        <taxon>Pseudomonadati</taxon>
        <taxon>Pseudomonadota</taxon>
        <taxon>Gammaproteobacteria</taxon>
        <taxon>Cellvibrionales</taxon>
        <taxon>Microbulbiferaceae</taxon>
        <taxon>Microbulbifer</taxon>
    </lineage>
</organism>
<name>A0ABY2UF40_9GAMM</name>
<comment type="caution">
    <text evidence="1">The sequence shown here is derived from an EMBL/GenBank/DDBJ whole genome shotgun (WGS) entry which is preliminary data.</text>
</comment>
<sequence length="210" mass="22722">MKGLQKATLWLVFGLMLGCVVSGCGHGDRNSEDIVDEETVEQDFSDDEEFVDEEVPEPHLGDNACDLVSLAEVSTVFGGEPARITDRVDVGQAGWQLSDATSCIWRESPGGVMSISLPVYYEYPRPLFEGVFAEALKNAEAIPGIGEEAHLTVDSDSQINLFIYDEPMLLIVKYGDDTNLPAARVRDELIALGAAAFQRAALSAQPVTSP</sequence>
<keyword evidence="2" id="KW-1185">Reference proteome</keyword>
<dbReference type="PROSITE" id="PS51257">
    <property type="entry name" value="PROKAR_LIPOPROTEIN"/>
    <property type="match status" value="1"/>
</dbReference>
<proteinExistence type="predicted"/>
<dbReference type="EMBL" id="VANI01000015">
    <property type="protein sequence ID" value="TLM76183.1"/>
    <property type="molecule type" value="Genomic_DNA"/>
</dbReference>
<evidence type="ECO:0000313" key="2">
    <source>
        <dbReference type="Proteomes" id="UP000306791"/>
    </source>
</evidence>
<protein>
    <recommendedName>
        <fullName evidence="3">DUF3558 domain-containing protein</fullName>
    </recommendedName>
</protein>
<gene>
    <name evidence="1" type="ORF">FDY93_14575</name>
</gene>
<evidence type="ECO:0000313" key="1">
    <source>
        <dbReference type="EMBL" id="TLM76183.1"/>
    </source>
</evidence>